<comment type="catalytic activity">
    <reaction evidence="13 14">
        <text>sn-glycerol 3-phosphate + an acyl-CoA = a 1-acyl-sn-glycero-3-phosphate + CoA</text>
        <dbReference type="Rhea" id="RHEA:15325"/>
        <dbReference type="ChEBI" id="CHEBI:57287"/>
        <dbReference type="ChEBI" id="CHEBI:57597"/>
        <dbReference type="ChEBI" id="CHEBI:57970"/>
        <dbReference type="ChEBI" id="CHEBI:58342"/>
        <dbReference type="EC" id="2.3.1.15"/>
    </reaction>
</comment>
<organism evidence="16 17">
    <name type="scientific">Candidatus Erwinia haradaeae</name>
    <dbReference type="NCBI Taxonomy" id="1922217"/>
    <lineage>
        <taxon>Bacteria</taxon>
        <taxon>Pseudomonadati</taxon>
        <taxon>Pseudomonadota</taxon>
        <taxon>Gammaproteobacteria</taxon>
        <taxon>Enterobacterales</taxon>
        <taxon>Erwiniaceae</taxon>
        <taxon>Erwinia</taxon>
    </lineage>
</organism>
<dbReference type="InterPro" id="IPR022284">
    <property type="entry name" value="GPAT/DHAPAT"/>
</dbReference>
<comment type="similarity">
    <text evidence="4 14">Belongs to the GPAT/DAPAT family.</text>
</comment>
<gene>
    <name evidence="14 16" type="primary">plsB</name>
    <name evidence="16" type="ORF">ERCIPICE3303_180</name>
</gene>
<dbReference type="EC" id="2.3.1.15" evidence="5 14"/>
<dbReference type="NCBIfam" id="NF003441">
    <property type="entry name" value="PRK04974.1"/>
    <property type="match status" value="1"/>
</dbReference>
<dbReference type="NCBIfam" id="TIGR03703">
    <property type="entry name" value="plsB"/>
    <property type="match status" value="1"/>
</dbReference>
<dbReference type="Pfam" id="PF01553">
    <property type="entry name" value="Acyltransferase"/>
    <property type="match status" value="1"/>
</dbReference>
<evidence type="ECO:0000256" key="7">
    <source>
        <dbReference type="ARBA" id="ARBA00022475"/>
    </source>
</evidence>
<dbReference type="PANTHER" id="PTHR12563">
    <property type="entry name" value="GLYCEROL-3-PHOSPHATE ACYLTRANSFERASE"/>
    <property type="match status" value="1"/>
</dbReference>
<keyword evidence="10 14" id="KW-0594">Phospholipid biosynthesis</keyword>
<comment type="pathway">
    <text evidence="2 14">Phospholipid metabolism; CDP-diacylglycerol biosynthesis; CDP-diacylglycerol from sn-glycerol 3-phosphate: step 1/3.</text>
</comment>
<keyword evidence="14" id="KW-0443">Lipid metabolism</keyword>
<proteinExistence type="inferred from homology"/>
<evidence type="ECO:0000256" key="10">
    <source>
        <dbReference type="ARBA" id="ARBA00023209"/>
    </source>
</evidence>
<dbReference type="SMART" id="SM00563">
    <property type="entry name" value="PlsC"/>
    <property type="match status" value="1"/>
</dbReference>
<evidence type="ECO:0000313" key="17">
    <source>
        <dbReference type="Proteomes" id="UP000294289"/>
    </source>
</evidence>
<dbReference type="PIRSF" id="PIRSF000437">
    <property type="entry name" value="GPAT_DHAPAT"/>
    <property type="match status" value="1"/>
</dbReference>
<evidence type="ECO:0000256" key="1">
    <source>
        <dbReference type="ARBA" id="ARBA00004413"/>
    </source>
</evidence>
<evidence type="ECO:0000256" key="3">
    <source>
        <dbReference type="ARBA" id="ARBA00005189"/>
    </source>
</evidence>
<dbReference type="GO" id="GO:0004366">
    <property type="term" value="F:glycerol-3-phosphate O-acyltransferase activity"/>
    <property type="evidence" value="ECO:0007669"/>
    <property type="project" value="UniProtKB-UniRule"/>
</dbReference>
<keyword evidence="7 14" id="KW-1003">Cell membrane</keyword>
<evidence type="ECO:0000256" key="13">
    <source>
        <dbReference type="ARBA" id="ARBA00048427"/>
    </source>
</evidence>
<evidence type="ECO:0000256" key="2">
    <source>
        <dbReference type="ARBA" id="ARBA00004765"/>
    </source>
</evidence>
<dbReference type="Proteomes" id="UP000294289">
    <property type="component" value="Chromosome"/>
</dbReference>
<protein>
    <recommendedName>
        <fullName evidence="6 14">Glycerol-3-phosphate acyltransferase</fullName>
        <shortName evidence="14">GPAT</shortName>
        <ecNumber evidence="5 14">2.3.1.15</ecNumber>
    </recommendedName>
</protein>
<evidence type="ECO:0000256" key="8">
    <source>
        <dbReference type="ARBA" id="ARBA00022679"/>
    </source>
</evidence>
<dbReference type="SUPFAM" id="SSF69593">
    <property type="entry name" value="Glycerol-3-phosphate (1)-acyltransferase"/>
    <property type="match status" value="1"/>
</dbReference>
<dbReference type="AlphaFoldDB" id="A0A803FT50"/>
<dbReference type="CDD" id="cd07993">
    <property type="entry name" value="LPLAT_DHAPAT-like"/>
    <property type="match status" value="1"/>
</dbReference>
<evidence type="ECO:0000256" key="9">
    <source>
        <dbReference type="ARBA" id="ARBA00023136"/>
    </source>
</evidence>
<evidence type="ECO:0000313" key="16">
    <source>
        <dbReference type="EMBL" id="VFP87588.1"/>
    </source>
</evidence>
<dbReference type="EMBL" id="LR217737">
    <property type="protein sequence ID" value="VFP87588.1"/>
    <property type="molecule type" value="Genomic_DNA"/>
</dbReference>
<dbReference type="GO" id="GO:0016024">
    <property type="term" value="P:CDP-diacylglycerol biosynthetic process"/>
    <property type="evidence" value="ECO:0007669"/>
    <property type="project" value="UniProtKB-UniRule"/>
</dbReference>
<dbReference type="UniPathway" id="UPA00557">
    <property type="reaction ID" value="UER00612"/>
</dbReference>
<evidence type="ECO:0000256" key="4">
    <source>
        <dbReference type="ARBA" id="ARBA00007937"/>
    </source>
</evidence>
<sequence length="807" mass="93994">MLDWRNLYYKLWTFFIRILVNSTVIPDNPIFELGISISQPVIYVLSNESEVDLFTLQAQCRKKNLPDPLGTWEIDDKKIPHVVFIHKKKRIFPDVFQFLDVVNLFHHILKLQRKYSGLDIQVVFVSIIFGRSLAYEKKNHNNTYVRVILNSIHKFLIVLFLGRNSFICFSRLDSLRDFTMDHQEEQRVSKGLIRVIRMYFFRQRLAVVGPDLPVRKNLFNQLLKSRVIKKAIEDEAYSKQISKEQAKKNAVDIMEEIASNPSNIVLYFTAPVMRWTWKRLYKSININGVERVRYLSQAGNEIVYVPCHRSHIDYLLLSYVLYNQGLVPPYIAAGINLNFWPVGSLFRHLGAFFIRRTFRGNKLYATVFRQYLINLFTSGASVEYFIEGGRSRTGYLLTPKTGILSITIQAMLRSGYRPIVFIPIYIGYEHIVESKTYANELRGTTKKTEGVISILRALCCLRNLGQSYINFGDPFVLEDYLTERIPDWRNDINALESQRPIWLTEIVDNIAQQIMIRINNAVVVNTMNLCSTALLASRTHSLSRQQLIIQLDCYISLLRNIPYSSELILPTMTSKELLDDALSMDKFDIFQDSIDDVIILKPKQAILATYYRNNISHILVIPSLIASIFMTNRVVSYFDLVQQIYVIYPFIKNELFLRWDTNDISKVLEMLIIEMEQQGLLIEEDSGFRLNPDNFHTLQILSEGSRIILQRYTIIFYLLSISSIIDRRVLKKQSQMIAQRLSVLSGINLLEYFDQVVFSSLVLTLRNQGYMRDLSCPNQERARQAYQLFSNLVDENIRIIIENVVKH</sequence>
<dbReference type="GO" id="GO:0006631">
    <property type="term" value="P:fatty acid metabolic process"/>
    <property type="evidence" value="ECO:0007669"/>
    <property type="project" value="TreeGrafter"/>
</dbReference>
<feature type="domain" description="Phospholipid/glycerol acyltransferase" evidence="15">
    <location>
        <begin position="302"/>
        <end position="429"/>
    </location>
</feature>
<evidence type="ECO:0000256" key="11">
    <source>
        <dbReference type="ARBA" id="ARBA00023264"/>
    </source>
</evidence>
<reference evidence="16 17" key="1">
    <citation type="submission" date="2019-02" db="EMBL/GenBank/DDBJ databases">
        <authorList>
            <person name="Manzano-Marin A."/>
            <person name="Manzano-Marin A."/>
        </authorList>
    </citation>
    <scope>NUCLEOTIDE SEQUENCE [LARGE SCALE GENOMIC DNA]</scope>
    <source>
        <strain evidence="16 17">ErCipiceae</strain>
    </source>
</reference>
<evidence type="ECO:0000256" key="6">
    <source>
        <dbReference type="ARBA" id="ARBA00013432"/>
    </source>
</evidence>
<feature type="short sequence motif" description="HXXXXD motif" evidence="14">
    <location>
        <begin position="307"/>
        <end position="312"/>
    </location>
</feature>
<comment type="subcellular location">
    <subcellularLocation>
        <location evidence="1 14">Cell membrane</location>
        <topology evidence="1 14">Peripheral membrane protein</topology>
        <orientation evidence="1 14">Cytoplasmic side</orientation>
    </subcellularLocation>
</comment>
<dbReference type="HAMAP" id="MF_00393">
    <property type="entry name" value="Glyc3P_acyltrans"/>
    <property type="match status" value="1"/>
</dbReference>
<dbReference type="InterPro" id="IPR041728">
    <property type="entry name" value="GPAT/DHAPAT_LPLAT"/>
</dbReference>
<comment type="pathway">
    <text evidence="3">Lipid metabolism.</text>
</comment>
<accession>A0A803FT50</accession>
<dbReference type="PIRSF" id="PIRSF500064">
    <property type="entry name" value="GPAT"/>
    <property type="match status" value="1"/>
</dbReference>
<dbReference type="PANTHER" id="PTHR12563:SF17">
    <property type="entry name" value="DIHYDROXYACETONE PHOSPHATE ACYLTRANSFERASE"/>
    <property type="match status" value="1"/>
</dbReference>
<evidence type="ECO:0000256" key="14">
    <source>
        <dbReference type="HAMAP-Rule" id="MF_00393"/>
    </source>
</evidence>
<dbReference type="InterPro" id="IPR028354">
    <property type="entry name" value="GPAT_PlsB"/>
</dbReference>
<dbReference type="Pfam" id="PF19277">
    <property type="entry name" value="GPAT_C"/>
    <property type="match status" value="1"/>
</dbReference>
<dbReference type="GO" id="GO:0005886">
    <property type="term" value="C:plasma membrane"/>
    <property type="evidence" value="ECO:0007669"/>
    <property type="project" value="UniProtKB-SubCell"/>
</dbReference>
<name>A0A803FT50_9GAMM</name>
<keyword evidence="8 14" id="KW-0808">Transferase</keyword>
<keyword evidence="11 14" id="KW-1208">Phospholipid metabolism</keyword>
<keyword evidence="14" id="KW-0444">Lipid biosynthesis</keyword>
<comment type="domain">
    <text evidence="14">The HXXXXD motif is essential for acyltransferase activity and may constitute the binding site for the phosphate moiety of the glycerol-3-phosphate.</text>
</comment>
<evidence type="ECO:0000259" key="15">
    <source>
        <dbReference type="SMART" id="SM00563"/>
    </source>
</evidence>
<dbReference type="InterPro" id="IPR045520">
    <property type="entry name" value="GPAT/DHAPAT_C"/>
</dbReference>
<evidence type="ECO:0000256" key="5">
    <source>
        <dbReference type="ARBA" id="ARBA00013113"/>
    </source>
</evidence>
<keyword evidence="9 14" id="KW-0472">Membrane</keyword>
<keyword evidence="12 14" id="KW-0012">Acyltransferase</keyword>
<dbReference type="InterPro" id="IPR002123">
    <property type="entry name" value="Plipid/glycerol_acylTrfase"/>
</dbReference>
<evidence type="ECO:0000256" key="12">
    <source>
        <dbReference type="ARBA" id="ARBA00023315"/>
    </source>
</evidence>